<reference evidence="6 7" key="1">
    <citation type="submission" date="2024-02" db="EMBL/GenBank/DDBJ databases">
        <title>Herpetosiphon gulosus NBRC 112829.</title>
        <authorList>
            <person name="Ichikawa N."/>
            <person name="Katano-Makiyama Y."/>
            <person name="Hidaka K."/>
        </authorList>
    </citation>
    <scope>NUCLEOTIDE SEQUENCE [LARGE SCALE GENOMIC DNA]</scope>
    <source>
        <strain evidence="6 7">NBRC 112829</strain>
    </source>
</reference>
<dbReference type="PROSITE" id="PS00913">
    <property type="entry name" value="ADH_IRON_1"/>
    <property type="match status" value="1"/>
</dbReference>
<dbReference type="PANTHER" id="PTHR11496:SF102">
    <property type="entry name" value="ALCOHOL DEHYDROGENASE 4"/>
    <property type="match status" value="1"/>
</dbReference>
<dbReference type="Pfam" id="PF25137">
    <property type="entry name" value="ADH_Fe_C"/>
    <property type="match status" value="1"/>
</dbReference>
<evidence type="ECO:0000256" key="2">
    <source>
        <dbReference type="ARBA" id="ARBA00023002"/>
    </source>
</evidence>
<dbReference type="InterPro" id="IPR001670">
    <property type="entry name" value="ADH_Fe/GldA"/>
</dbReference>
<evidence type="ECO:0000256" key="1">
    <source>
        <dbReference type="ARBA" id="ARBA00007358"/>
    </source>
</evidence>
<evidence type="ECO:0000313" key="6">
    <source>
        <dbReference type="EMBL" id="GAA5530597.1"/>
    </source>
</evidence>
<dbReference type="InterPro" id="IPR018211">
    <property type="entry name" value="ADH_Fe_CS"/>
</dbReference>
<name>A0ABP9X5B3_9CHLR</name>
<dbReference type="PANTHER" id="PTHR11496">
    <property type="entry name" value="ALCOHOL DEHYDROGENASE"/>
    <property type="match status" value="1"/>
</dbReference>
<comment type="similarity">
    <text evidence="1">Belongs to the iron-containing alcohol dehydrogenase family.</text>
</comment>
<evidence type="ECO:0000259" key="5">
    <source>
        <dbReference type="Pfam" id="PF25137"/>
    </source>
</evidence>
<accession>A0ABP9X5B3</accession>
<proteinExistence type="inferred from homology"/>
<gene>
    <name evidence="6" type="primary">mdh_2</name>
    <name evidence="6" type="ORF">Hgul01_04417</name>
</gene>
<protein>
    <submittedName>
        <fullName evidence="6">NAD-dependent methanol dehydrogenase</fullName>
    </submittedName>
</protein>
<dbReference type="Gene3D" id="1.20.1090.10">
    <property type="entry name" value="Dehydroquinate synthase-like - alpha domain"/>
    <property type="match status" value="1"/>
</dbReference>
<dbReference type="RefSeq" id="WP_345724197.1">
    <property type="nucleotide sequence ID" value="NZ_BAABRU010000020.1"/>
</dbReference>
<keyword evidence="7" id="KW-1185">Reference proteome</keyword>
<dbReference type="EMBL" id="BAABRU010000020">
    <property type="protein sequence ID" value="GAA5530597.1"/>
    <property type="molecule type" value="Genomic_DNA"/>
</dbReference>
<feature type="domain" description="Fe-containing alcohol dehydrogenase-like C-terminal" evidence="5">
    <location>
        <begin position="190"/>
        <end position="385"/>
    </location>
</feature>
<feature type="domain" description="Alcohol dehydrogenase iron-type/glycerol dehydrogenase GldA" evidence="4">
    <location>
        <begin position="12"/>
        <end position="178"/>
    </location>
</feature>
<dbReference type="InterPro" id="IPR039697">
    <property type="entry name" value="Alcohol_dehydrogenase_Fe"/>
</dbReference>
<comment type="caution">
    <text evidence="6">The sequence shown here is derived from an EMBL/GenBank/DDBJ whole genome shotgun (WGS) entry which is preliminary data.</text>
</comment>
<sequence length="385" mass="40571">MQEFFEFRLLPRVLYKSGLVAEMGAELSSLGATKAFIVTDAGLVKSGLVEHVQQALAETVEVVGVYSDVPPNSSVTVVEAAAAQARESGADLLVALGGGSPIDTAKAMRILITEGGNLLDYEGINILERRLIPMVAIPTTAGTGSEASNFAVIKDEANNVKLSFTSPYLAPELAILDPQVTQSLPAHLAAATGMDTLTHAFETYVSTESEPMSDALALGAVEIVSNYLRDATHHGPTNEEARGQMLIASCMAGIAFTNAYLGAVHALAHATGGHFPLHHGLLNSIFLPHVVAFNASTVPDRYARLARAFGINTGGRPREEVIDDLIAGLRQLASDCGLITQLRDLGIPEDALPMLAEQAFGDGAIYHNPVAPTVDDLLGILQAAW</sequence>
<dbReference type="InterPro" id="IPR056798">
    <property type="entry name" value="ADH_Fe_C"/>
</dbReference>
<organism evidence="6 7">
    <name type="scientific">Herpetosiphon gulosus</name>
    <dbReference type="NCBI Taxonomy" id="1973496"/>
    <lineage>
        <taxon>Bacteria</taxon>
        <taxon>Bacillati</taxon>
        <taxon>Chloroflexota</taxon>
        <taxon>Chloroflexia</taxon>
        <taxon>Herpetosiphonales</taxon>
        <taxon>Herpetosiphonaceae</taxon>
        <taxon>Herpetosiphon</taxon>
    </lineage>
</organism>
<dbReference type="CDD" id="cd14865">
    <property type="entry name" value="Fe-ADH-like"/>
    <property type="match status" value="1"/>
</dbReference>
<evidence type="ECO:0000313" key="7">
    <source>
        <dbReference type="Proteomes" id="UP001428290"/>
    </source>
</evidence>
<evidence type="ECO:0000259" key="4">
    <source>
        <dbReference type="Pfam" id="PF00465"/>
    </source>
</evidence>
<keyword evidence="3" id="KW-0520">NAD</keyword>
<dbReference type="Proteomes" id="UP001428290">
    <property type="component" value="Unassembled WGS sequence"/>
</dbReference>
<dbReference type="Gene3D" id="3.40.50.1970">
    <property type="match status" value="1"/>
</dbReference>
<dbReference type="SUPFAM" id="SSF56796">
    <property type="entry name" value="Dehydroquinate synthase-like"/>
    <property type="match status" value="1"/>
</dbReference>
<keyword evidence="2" id="KW-0560">Oxidoreductase</keyword>
<evidence type="ECO:0000256" key="3">
    <source>
        <dbReference type="ARBA" id="ARBA00023027"/>
    </source>
</evidence>
<dbReference type="Pfam" id="PF00465">
    <property type="entry name" value="Fe-ADH"/>
    <property type="match status" value="1"/>
</dbReference>